<feature type="transmembrane region" description="Helical" evidence="2">
    <location>
        <begin position="102"/>
        <end position="121"/>
    </location>
</feature>
<evidence type="ECO:0000256" key="2">
    <source>
        <dbReference type="SAM" id="Phobius"/>
    </source>
</evidence>
<keyword evidence="2" id="KW-0472">Membrane</keyword>
<name>A0A1H5G370_9MICO</name>
<gene>
    <name evidence="3" type="ORF">SAMN04488554_1520</name>
</gene>
<protein>
    <submittedName>
        <fullName evidence="3">Uncharacterized protein</fullName>
    </submittedName>
</protein>
<feature type="transmembrane region" description="Helical" evidence="2">
    <location>
        <begin position="268"/>
        <end position="290"/>
    </location>
</feature>
<feature type="transmembrane region" description="Helical" evidence="2">
    <location>
        <begin position="192"/>
        <end position="216"/>
    </location>
</feature>
<dbReference type="Proteomes" id="UP000199220">
    <property type="component" value="Unassembled WGS sequence"/>
</dbReference>
<evidence type="ECO:0000256" key="1">
    <source>
        <dbReference type="SAM" id="MobiDB-lite"/>
    </source>
</evidence>
<feature type="transmembrane region" description="Helical" evidence="2">
    <location>
        <begin position="127"/>
        <end position="148"/>
    </location>
</feature>
<accession>A0A1H5G370</accession>
<dbReference type="AlphaFoldDB" id="A0A1H5G370"/>
<organism evidence="3 4">
    <name type="scientific">Ruania alba</name>
    <dbReference type="NCBI Taxonomy" id="648782"/>
    <lineage>
        <taxon>Bacteria</taxon>
        <taxon>Bacillati</taxon>
        <taxon>Actinomycetota</taxon>
        <taxon>Actinomycetes</taxon>
        <taxon>Micrococcales</taxon>
        <taxon>Ruaniaceae</taxon>
        <taxon>Ruania</taxon>
    </lineage>
</organism>
<feature type="region of interest" description="Disordered" evidence="1">
    <location>
        <begin position="373"/>
        <end position="396"/>
    </location>
</feature>
<dbReference type="EMBL" id="FNTX01000001">
    <property type="protein sequence ID" value="SEE09854.1"/>
    <property type="molecule type" value="Genomic_DNA"/>
</dbReference>
<feature type="transmembrane region" description="Helical" evidence="2">
    <location>
        <begin position="72"/>
        <end position="95"/>
    </location>
</feature>
<keyword evidence="4" id="KW-1185">Reference proteome</keyword>
<feature type="transmembrane region" description="Helical" evidence="2">
    <location>
        <begin position="311"/>
        <end position="335"/>
    </location>
</feature>
<feature type="transmembrane region" description="Helical" evidence="2">
    <location>
        <begin position="31"/>
        <end position="52"/>
    </location>
</feature>
<evidence type="ECO:0000313" key="3">
    <source>
        <dbReference type="EMBL" id="SEE09854.1"/>
    </source>
</evidence>
<dbReference type="STRING" id="648782.SAMN04488554_1520"/>
<feature type="transmembrane region" description="Helical" evidence="2">
    <location>
        <begin position="341"/>
        <end position="363"/>
    </location>
</feature>
<evidence type="ECO:0000313" key="4">
    <source>
        <dbReference type="Proteomes" id="UP000199220"/>
    </source>
</evidence>
<proteinExistence type="predicted"/>
<sequence length="396" mass="40896">MIPQVGEPAHTADDDAGVMNTLTTPRLPRRLIGVTAVASTVLLGHGLVWLLQPDLNPYADGELSLLSRAMPLMAFTALLTTLALGGTICAAIAVLARHRDSAIRVAAPVVAAGLATATAGLSGLSLAGYLVAMVLPFAAVAVALIAMVRLPRMRAPLGVLLVAAAATVIVLREPLVAGFTSAAGAMIDRAGMLWIVALTLTATGLWIACAALTARTSRLGRAATAQVVRFRVPITVLAALGPLPYAVVRLSWLTPWPIGAHPSGDPAITAWGMLLSLGAWMGAGLTIGLIRPWGERFPHWIPRVGGRTVPPLVAIVPGGIVAGLVCLGAVGWIALAGPLDAYFWILPVWFWGPMLALAVWGYAGHRADDAELETHPGGATPDAAHRGTGPTGTMVP</sequence>
<feature type="transmembrane region" description="Helical" evidence="2">
    <location>
        <begin position="155"/>
        <end position="172"/>
    </location>
</feature>
<keyword evidence="2" id="KW-0812">Transmembrane</keyword>
<feature type="transmembrane region" description="Helical" evidence="2">
    <location>
        <begin position="228"/>
        <end position="248"/>
    </location>
</feature>
<keyword evidence="2" id="KW-1133">Transmembrane helix</keyword>
<reference evidence="4" key="1">
    <citation type="submission" date="2016-10" db="EMBL/GenBank/DDBJ databases">
        <authorList>
            <person name="Varghese N."/>
            <person name="Submissions S."/>
        </authorList>
    </citation>
    <scope>NUCLEOTIDE SEQUENCE [LARGE SCALE GENOMIC DNA]</scope>
    <source>
        <strain evidence="4">DSM 21368</strain>
    </source>
</reference>